<keyword evidence="8 14" id="KW-0350">Heme biosynthesis</keyword>
<comment type="similarity">
    <text evidence="14">Belongs to the UbiA prenyltransferase family. Protoheme IX farnesyltransferase subfamily.</text>
</comment>
<evidence type="ECO:0000256" key="8">
    <source>
        <dbReference type="ARBA" id="ARBA00023133"/>
    </source>
</evidence>
<dbReference type="HAMAP" id="MF_00154">
    <property type="entry name" value="CyoE_CtaB"/>
    <property type="match status" value="1"/>
</dbReference>
<sequence>MSTGATTLAIPRSQVTSPSRLRDFVELAKPRITILELVTAVAGMYLATHAQWSPLVVGATLLGAGLLAASANSLNMYLERRLDAKMTRTADRPLPAGRMAPAEAAVFGVATVSIGFTLLVLGVNWTTALLGLASWFLYVAVYTPLKTRTPLNTFVGAISGALPIVMGWTAGGGALDATALGLFLVLFLWQYPHFMAIAWLCKDDYAAAGYKMDTVVEPTGARAGALAVAGGALLLPAALLPAIRTDYSAQTYAVLASLFTLAFVAAAAAFLVRRNDRSARLLLRASLLYLPAWMVVLCLFGS</sequence>
<feature type="transmembrane region" description="Helical" evidence="14">
    <location>
        <begin position="32"/>
        <end position="50"/>
    </location>
</feature>
<accession>A0A5C5V769</accession>
<comment type="catalytic activity">
    <reaction evidence="13 14">
        <text>heme b + (2E,6E)-farnesyl diphosphate + H2O = Fe(II)-heme o + diphosphate</text>
        <dbReference type="Rhea" id="RHEA:28070"/>
        <dbReference type="ChEBI" id="CHEBI:15377"/>
        <dbReference type="ChEBI" id="CHEBI:33019"/>
        <dbReference type="ChEBI" id="CHEBI:60344"/>
        <dbReference type="ChEBI" id="CHEBI:60530"/>
        <dbReference type="ChEBI" id="CHEBI:175763"/>
        <dbReference type="EC" id="2.5.1.141"/>
    </reaction>
</comment>
<evidence type="ECO:0000256" key="13">
    <source>
        <dbReference type="ARBA" id="ARBA00047690"/>
    </source>
</evidence>
<dbReference type="CDD" id="cd13957">
    <property type="entry name" value="PT_UbiA_Cox10"/>
    <property type="match status" value="1"/>
</dbReference>
<keyword evidence="9 14" id="KW-0472">Membrane</keyword>
<dbReference type="PANTHER" id="PTHR43448">
    <property type="entry name" value="PROTOHEME IX FARNESYLTRANSFERASE, MITOCHONDRIAL"/>
    <property type="match status" value="1"/>
</dbReference>
<feature type="transmembrane region" description="Helical" evidence="14">
    <location>
        <begin position="99"/>
        <end position="121"/>
    </location>
</feature>
<evidence type="ECO:0000256" key="7">
    <source>
        <dbReference type="ARBA" id="ARBA00022989"/>
    </source>
</evidence>
<feature type="transmembrane region" description="Helical" evidence="14">
    <location>
        <begin position="56"/>
        <end position="78"/>
    </location>
</feature>
<comment type="function">
    <text evidence="14">Converts heme B (protoheme IX) to heme O by substitution of the vinyl group on carbon 2 of heme B porphyrin ring with a hydroxyethyl farnesyl side group.</text>
</comment>
<keyword evidence="16" id="KW-1185">Reference proteome</keyword>
<keyword evidence="6 14" id="KW-0812">Transmembrane</keyword>
<reference evidence="15 16" key="1">
    <citation type="submission" date="2019-02" db="EMBL/GenBank/DDBJ databases">
        <title>Deep-cultivation of Planctomycetes and their phenomic and genomic characterization uncovers novel biology.</title>
        <authorList>
            <person name="Wiegand S."/>
            <person name="Jogler M."/>
            <person name="Boedeker C."/>
            <person name="Pinto D."/>
            <person name="Vollmers J."/>
            <person name="Rivas-Marin E."/>
            <person name="Kohn T."/>
            <person name="Peeters S.H."/>
            <person name="Heuer A."/>
            <person name="Rast P."/>
            <person name="Oberbeckmann S."/>
            <person name="Bunk B."/>
            <person name="Jeske O."/>
            <person name="Meyerdierks A."/>
            <person name="Storesund J.E."/>
            <person name="Kallscheuer N."/>
            <person name="Luecker S."/>
            <person name="Lage O.M."/>
            <person name="Pohl T."/>
            <person name="Merkel B.J."/>
            <person name="Hornburger P."/>
            <person name="Mueller R.-W."/>
            <person name="Bruemmer F."/>
            <person name="Labrenz M."/>
            <person name="Spormann A.M."/>
            <person name="Op Den Camp H."/>
            <person name="Overmann J."/>
            <person name="Amann R."/>
            <person name="Jetten M.S.M."/>
            <person name="Mascher T."/>
            <person name="Medema M.H."/>
            <person name="Devos D.P."/>
            <person name="Kaster A.-K."/>
            <person name="Ovreas L."/>
            <person name="Rohde M."/>
            <person name="Galperin M.Y."/>
            <person name="Jogler C."/>
        </authorList>
    </citation>
    <scope>NUCLEOTIDE SEQUENCE [LARGE SCALE GENOMIC DNA]</scope>
    <source>
        <strain evidence="15 16">KOR34</strain>
    </source>
</reference>
<comment type="pathway">
    <text evidence="2 14">Porphyrin-containing compound metabolism; heme O biosynthesis; heme O from protoheme: step 1/1.</text>
</comment>
<dbReference type="GO" id="GO:0048034">
    <property type="term" value="P:heme O biosynthetic process"/>
    <property type="evidence" value="ECO:0007669"/>
    <property type="project" value="UniProtKB-UniRule"/>
</dbReference>
<evidence type="ECO:0000256" key="1">
    <source>
        <dbReference type="ARBA" id="ARBA00004651"/>
    </source>
</evidence>
<dbReference type="GO" id="GO:0005886">
    <property type="term" value="C:plasma membrane"/>
    <property type="evidence" value="ECO:0007669"/>
    <property type="project" value="UniProtKB-SubCell"/>
</dbReference>
<dbReference type="InterPro" id="IPR030470">
    <property type="entry name" value="UbiA_prenylTrfase_CS"/>
</dbReference>
<keyword evidence="4 14" id="KW-1003">Cell membrane</keyword>
<feature type="transmembrane region" description="Helical" evidence="14">
    <location>
        <begin position="152"/>
        <end position="171"/>
    </location>
</feature>
<feature type="transmembrane region" description="Helical" evidence="14">
    <location>
        <begin position="249"/>
        <end position="272"/>
    </location>
</feature>
<name>A0A5C5V769_9BACT</name>
<dbReference type="EMBL" id="SIHJ01000002">
    <property type="protein sequence ID" value="TWT33572.1"/>
    <property type="molecule type" value="Genomic_DNA"/>
</dbReference>
<evidence type="ECO:0000256" key="4">
    <source>
        <dbReference type="ARBA" id="ARBA00022475"/>
    </source>
</evidence>
<comment type="miscellaneous">
    <text evidence="14">Carbon 2 of the heme B porphyrin ring is defined according to the Fischer nomenclature.</text>
</comment>
<dbReference type="PANTHER" id="PTHR43448:SF7">
    <property type="entry name" value="4-HYDROXYBENZOATE SOLANESYLTRANSFERASE"/>
    <property type="match status" value="1"/>
</dbReference>
<proteinExistence type="inferred from homology"/>
<dbReference type="InterPro" id="IPR006369">
    <property type="entry name" value="Protohaem_IX_farnesylTrfase"/>
</dbReference>
<evidence type="ECO:0000256" key="3">
    <source>
        <dbReference type="ARBA" id="ARBA00012292"/>
    </source>
</evidence>
<evidence type="ECO:0000256" key="14">
    <source>
        <dbReference type="HAMAP-Rule" id="MF_00154"/>
    </source>
</evidence>
<feature type="transmembrane region" description="Helical" evidence="14">
    <location>
        <begin position="281"/>
        <end position="300"/>
    </location>
</feature>
<dbReference type="Gene3D" id="1.10.357.140">
    <property type="entry name" value="UbiA prenyltransferase"/>
    <property type="match status" value="1"/>
</dbReference>
<evidence type="ECO:0000313" key="15">
    <source>
        <dbReference type="EMBL" id="TWT33572.1"/>
    </source>
</evidence>
<dbReference type="GO" id="GO:0008495">
    <property type="term" value="F:protoheme IX farnesyltransferase activity"/>
    <property type="evidence" value="ECO:0007669"/>
    <property type="project" value="UniProtKB-UniRule"/>
</dbReference>
<protein>
    <recommendedName>
        <fullName evidence="11 14">Protoheme IX farnesyltransferase</fullName>
        <ecNumber evidence="3 14">2.5.1.141</ecNumber>
    </recommendedName>
    <alternativeName>
        <fullName evidence="12 14">Heme B farnesyltransferase</fullName>
    </alternativeName>
    <alternativeName>
        <fullName evidence="10 14">Heme O synthase</fullName>
    </alternativeName>
</protein>
<evidence type="ECO:0000256" key="9">
    <source>
        <dbReference type="ARBA" id="ARBA00023136"/>
    </source>
</evidence>
<dbReference type="InterPro" id="IPR000537">
    <property type="entry name" value="UbiA_prenyltransferase"/>
</dbReference>
<keyword evidence="7 14" id="KW-1133">Transmembrane helix</keyword>
<evidence type="ECO:0000256" key="11">
    <source>
        <dbReference type="ARBA" id="ARBA00040810"/>
    </source>
</evidence>
<dbReference type="OrthoDB" id="9814417at2"/>
<evidence type="ECO:0000256" key="5">
    <source>
        <dbReference type="ARBA" id="ARBA00022679"/>
    </source>
</evidence>
<evidence type="ECO:0000313" key="16">
    <source>
        <dbReference type="Proteomes" id="UP000316714"/>
    </source>
</evidence>
<evidence type="ECO:0000256" key="2">
    <source>
        <dbReference type="ARBA" id="ARBA00004919"/>
    </source>
</evidence>
<evidence type="ECO:0000256" key="12">
    <source>
        <dbReference type="ARBA" id="ARBA00042475"/>
    </source>
</evidence>
<keyword evidence="5 14" id="KW-0808">Transferase</keyword>
<dbReference type="InterPro" id="IPR044878">
    <property type="entry name" value="UbiA_sf"/>
</dbReference>
<dbReference type="RefSeq" id="WP_146566312.1">
    <property type="nucleotide sequence ID" value="NZ_SIHJ01000002.1"/>
</dbReference>
<feature type="transmembrane region" description="Helical" evidence="14">
    <location>
        <begin position="127"/>
        <end position="145"/>
    </location>
</feature>
<dbReference type="PROSITE" id="PS00943">
    <property type="entry name" value="UBIA"/>
    <property type="match status" value="1"/>
</dbReference>
<dbReference type="Proteomes" id="UP000316714">
    <property type="component" value="Unassembled WGS sequence"/>
</dbReference>
<dbReference type="EC" id="2.5.1.141" evidence="3 14"/>
<evidence type="ECO:0000256" key="6">
    <source>
        <dbReference type="ARBA" id="ARBA00022692"/>
    </source>
</evidence>
<evidence type="ECO:0000256" key="10">
    <source>
        <dbReference type="ARBA" id="ARBA00030253"/>
    </source>
</evidence>
<dbReference type="NCBIfam" id="TIGR01473">
    <property type="entry name" value="cyoE_ctaB"/>
    <property type="match status" value="1"/>
</dbReference>
<organism evidence="15 16">
    <name type="scientific">Posidoniimonas corsicana</name>
    <dbReference type="NCBI Taxonomy" id="1938618"/>
    <lineage>
        <taxon>Bacteria</taxon>
        <taxon>Pseudomonadati</taxon>
        <taxon>Planctomycetota</taxon>
        <taxon>Planctomycetia</taxon>
        <taxon>Pirellulales</taxon>
        <taxon>Lacipirellulaceae</taxon>
        <taxon>Posidoniimonas</taxon>
    </lineage>
</organism>
<feature type="transmembrane region" description="Helical" evidence="14">
    <location>
        <begin position="221"/>
        <end position="243"/>
    </location>
</feature>
<dbReference type="UniPathway" id="UPA00834">
    <property type="reaction ID" value="UER00712"/>
</dbReference>
<feature type="transmembrane region" description="Helical" evidence="14">
    <location>
        <begin position="177"/>
        <end position="200"/>
    </location>
</feature>
<gene>
    <name evidence="15" type="primary">ctaB2</name>
    <name evidence="14" type="synonym">ctaB</name>
    <name evidence="15" type="ORF">KOR34_34040</name>
</gene>
<comment type="caution">
    <text evidence="15">The sequence shown here is derived from an EMBL/GenBank/DDBJ whole genome shotgun (WGS) entry which is preliminary data.</text>
</comment>
<comment type="subcellular location">
    <subcellularLocation>
        <location evidence="1 14">Cell membrane</location>
        <topology evidence="1 14">Multi-pass membrane protein</topology>
    </subcellularLocation>
</comment>
<dbReference type="Pfam" id="PF01040">
    <property type="entry name" value="UbiA"/>
    <property type="match status" value="1"/>
</dbReference>
<dbReference type="AlphaFoldDB" id="A0A5C5V769"/>